<feature type="domain" description="DUF6590" evidence="1">
    <location>
        <begin position="163"/>
        <end position="314"/>
    </location>
</feature>
<name>A0A1Y2LN69_EPING</name>
<gene>
    <name evidence="2" type="ORF">B5807_11053</name>
</gene>
<dbReference type="PANTHER" id="PTHR35391">
    <property type="entry name" value="C2H2-TYPE DOMAIN-CONTAINING PROTEIN-RELATED"/>
    <property type="match status" value="1"/>
</dbReference>
<dbReference type="Proteomes" id="UP000193240">
    <property type="component" value="Unassembled WGS sequence"/>
</dbReference>
<keyword evidence="3" id="KW-1185">Reference proteome</keyword>
<dbReference type="EMBL" id="KZ107858">
    <property type="protein sequence ID" value="OSS44338.1"/>
    <property type="molecule type" value="Genomic_DNA"/>
</dbReference>
<accession>A0A1Y2LN69</accession>
<dbReference type="InterPro" id="IPR046497">
    <property type="entry name" value="DUF6590"/>
</dbReference>
<dbReference type="STRING" id="105696.A0A1Y2LN69"/>
<dbReference type="PANTHER" id="PTHR35391:SF5">
    <property type="entry name" value="DUF6590 DOMAIN-CONTAINING PROTEIN"/>
    <property type="match status" value="1"/>
</dbReference>
<evidence type="ECO:0000313" key="2">
    <source>
        <dbReference type="EMBL" id="OSS44338.1"/>
    </source>
</evidence>
<evidence type="ECO:0000259" key="1">
    <source>
        <dbReference type="Pfam" id="PF20233"/>
    </source>
</evidence>
<reference evidence="2 3" key="1">
    <citation type="journal article" date="2017" name="Genome Announc.">
        <title>Genome sequence of the saprophytic ascomycete Epicoccum nigrum ICMP 19927 strain isolated from New Zealand.</title>
        <authorList>
            <person name="Fokin M."/>
            <person name="Fleetwood D."/>
            <person name="Weir B.S."/>
            <person name="Villas-Boas S.G."/>
        </authorList>
    </citation>
    <scope>NUCLEOTIDE SEQUENCE [LARGE SCALE GENOMIC DNA]</scope>
    <source>
        <strain evidence="2 3">ICMP 19927</strain>
    </source>
</reference>
<dbReference type="InParanoid" id="A0A1Y2LN69"/>
<dbReference type="Pfam" id="PF20233">
    <property type="entry name" value="DUF6590"/>
    <property type="match status" value="1"/>
</dbReference>
<organism evidence="2 3">
    <name type="scientific">Epicoccum nigrum</name>
    <name type="common">Soil fungus</name>
    <name type="synonym">Epicoccum purpurascens</name>
    <dbReference type="NCBI Taxonomy" id="105696"/>
    <lineage>
        <taxon>Eukaryota</taxon>
        <taxon>Fungi</taxon>
        <taxon>Dikarya</taxon>
        <taxon>Ascomycota</taxon>
        <taxon>Pezizomycotina</taxon>
        <taxon>Dothideomycetes</taxon>
        <taxon>Pleosporomycetidae</taxon>
        <taxon>Pleosporales</taxon>
        <taxon>Pleosporineae</taxon>
        <taxon>Didymellaceae</taxon>
        <taxon>Epicoccum</taxon>
    </lineage>
</organism>
<protein>
    <recommendedName>
        <fullName evidence="1">DUF6590 domain-containing protein</fullName>
    </recommendedName>
</protein>
<evidence type="ECO:0000313" key="3">
    <source>
        <dbReference type="Proteomes" id="UP000193240"/>
    </source>
</evidence>
<dbReference type="AlphaFoldDB" id="A0A1Y2LN69"/>
<sequence>MSNHQQPVHWSEEYQRYYRFKYNFTTQDWDIDWNVTDERRDSFLLANQGSPTSSGAGAAAWPTGQQGYTLSTTPGYHGHSYAESSTAQPSAYSVSTYAATNNTQYPAATTLQPNTNGYQVQTQPGAERKLPRGRGQSIVGEYVQGRTPKYERLDSSYQVRHAKFFTEGKVIAVMWNETAGTTTKPVDYNTSFSLSEVKHEGNIVYTNVRRFVVVKRKREFCYACPIFTYGQRGCTKNGIVASEHAIAYSWGDTPRMVQGETEFTKPHVPVVMAEGVHNLHYASRIYFGIQHPIQYNVKVKDIGYVPADNVHTLISSWQEENQGTNQAADVAANAD</sequence>
<proteinExistence type="predicted"/>
<dbReference type="OMA" id="HGRGSPY"/>